<evidence type="ECO:0000256" key="1">
    <source>
        <dbReference type="SAM" id="MobiDB-lite"/>
    </source>
</evidence>
<protein>
    <recommendedName>
        <fullName evidence="3">DUF7796 domain-containing protein</fullName>
    </recommendedName>
</protein>
<dbReference type="InterPro" id="IPR056698">
    <property type="entry name" value="DUF7796"/>
</dbReference>
<keyword evidence="5" id="KW-1185">Reference proteome</keyword>
<keyword evidence="2" id="KW-0472">Membrane</keyword>
<comment type="caution">
    <text evidence="4">The sequence shown here is derived from an EMBL/GenBank/DDBJ whole genome shotgun (WGS) entry which is preliminary data.</text>
</comment>
<keyword evidence="2" id="KW-1133">Transmembrane helix</keyword>
<sequence>MHKHPTEAPQKAPPPPPSPAAHDTKKLIPSQGARYVTLLYPLIFFFLFITILVSSLNYETVPWNFFPFPSAKPSNSRVAICLVGGARRFELTGPSIFEHVLNVFPEADLFVHSNLDENSFKLGLLRLAPRVTEMRIRRPVMLPETQLQKRVLTKSFSPNGIQGLLQYFDLVEGCLDMIREQESQGRFKYDWIVRTRVDGYWTGPLDLEAFKPGSYVVPEGCRFGGLNDRLGIGDRNASEAALSRLSLLPRLDEAGFRDLDSETAFRAQLIVSNIPPVELRFPFCILSDRQYDYPPGRFGVPVTSMGSPGPLSGAKCRPCTVVCKGECMAEVGPRVNEMWGWTEWRNGSMELCNGSQPWEEGWEKIFDNVAGKVAAIVRRRVKNMKFDECVKEMDGLRRKVERWNGPDSAEICNLALSNTQSRTRKLPV</sequence>
<dbReference type="PANTHER" id="PTHR35112:SF1">
    <property type="entry name" value="RING_FYVE_PHD ZINC FINGER SUPERFAMILY PROTEIN"/>
    <property type="match status" value="1"/>
</dbReference>
<proteinExistence type="predicted"/>
<reference evidence="4 5" key="1">
    <citation type="journal article" date="2022" name="Cell">
        <title>Repeat-based holocentromeres influence genome architecture and karyotype evolution.</title>
        <authorList>
            <person name="Hofstatter P.G."/>
            <person name="Thangavel G."/>
            <person name="Lux T."/>
            <person name="Neumann P."/>
            <person name="Vondrak T."/>
            <person name="Novak P."/>
            <person name="Zhang M."/>
            <person name="Costa L."/>
            <person name="Castellani M."/>
            <person name="Scott A."/>
            <person name="Toegelov H."/>
            <person name="Fuchs J."/>
            <person name="Mata-Sucre Y."/>
            <person name="Dias Y."/>
            <person name="Vanzela A.L.L."/>
            <person name="Huettel B."/>
            <person name="Almeida C.C.S."/>
            <person name="Simkova H."/>
            <person name="Souza G."/>
            <person name="Pedrosa-Harand A."/>
            <person name="Macas J."/>
            <person name="Mayer K.F.X."/>
            <person name="Houben A."/>
            <person name="Marques A."/>
        </authorList>
    </citation>
    <scope>NUCLEOTIDE SEQUENCE [LARGE SCALE GENOMIC DNA]</scope>
    <source>
        <strain evidence="4">RhyTen1mFocal</strain>
    </source>
</reference>
<evidence type="ECO:0000313" key="4">
    <source>
        <dbReference type="EMBL" id="KAJ3685768.1"/>
    </source>
</evidence>
<evidence type="ECO:0000259" key="3">
    <source>
        <dbReference type="Pfam" id="PF25072"/>
    </source>
</evidence>
<feature type="domain" description="DUF7796" evidence="3">
    <location>
        <begin position="75"/>
        <end position="417"/>
    </location>
</feature>
<dbReference type="Pfam" id="PF25072">
    <property type="entry name" value="DUF7796"/>
    <property type="match status" value="1"/>
</dbReference>
<evidence type="ECO:0000313" key="5">
    <source>
        <dbReference type="Proteomes" id="UP001210211"/>
    </source>
</evidence>
<organism evidence="4 5">
    <name type="scientific">Rhynchospora tenuis</name>
    <dbReference type="NCBI Taxonomy" id="198213"/>
    <lineage>
        <taxon>Eukaryota</taxon>
        <taxon>Viridiplantae</taxon>
        <taxon>Streptophyta</taxon>
        <taxon>Embryophyta</taxon>
        <taxon>Tracheophyta</taxon>
        <taxon>Spermatophyta</taxon>
        <taxon>Magnoliopsida</taxon>
        <taxon>Liliopsida</taxon>
        <taxon>Poales</taxon>
        <taxon>Cyperaceae</taxon>
        <taxon>Cyperoideae</taxon>
        <taxon>Rhynchosporeae</taxon>
        <taxon>Rhynchospora</taxon>
    </lineage>
</organism>
<evidence type="ECO:0000256" key="2">
    <source>
        <dbReference type="SAM" id="Phobius"/>
    </source>
</evidence>
<name>A0AAD5WDH9_9POAL</name>
<dbReference type="PANTHER" id="PTHR35112">
    <property type="entry name" value="OS08G0360500 PROTEIN"/>
    <property type="match status" value="1"/>
</dbReference>
<accession>A0AAD5WDH9</accession>
<gene>
    <name evidence="4" type="ORF">LUZ61_014932</name>
</gene>
<feature type="transmembrane region" description="Helical" evidence="2">
    <location>
        <begin position="35"/>
        <end position="58"/>
    </location>
</feature>
<dbReference type="Proteomes" id="UP001210211">
    <property type="component" value="Unassembled WGS sequence"/>
</dbReference>
<dbReference type="EMBL" id="JAMRDG010000002">
    <property type="protein sequence ID" value="KAJ3685768.1"/>
    <property type="molecule type" value="Genomic_DNA"/>
</dbReference>
<keyword evidence="2" id="KW-0812">Transmembrane</keyword>
<dbReference type="AlphaFoldDB" id="A0AAD5WDH9"/>
<feature type="region of interest" description="Disordered" evidence="1">
    <location>
        <begin position="1"/>
        <end position="24"/>
    </location>
</feature>